<dbReference type="AlphaFoldDB" id="T1GDF0"/>
<sequence length="63" mass="7227">MLSTPKHIAIEPIITMGSYCENREKKVQPRAETTAPKPRRCPKDQSRSFATTAAEHACWWRTI</sequence>
<dbReference type="HOGENOM" id="CLU_2888339_0_0_1"/>
<accession>T1GDF0</accession>
<evidence type="ECO:0000256" key="1">
    <source>
        <dbReference type="SAM" id="MobiDB-lite"/>
    </source>
</evidence>
<dbReference type="EMBL" id="CAQQ02154881">
    <property type="status" value="NOT_ANNOTATED_CDS"/>
    <property type="molecule type" value="Genomic_DNA"/>
</dbReference>
<feature type="region of interest" description="Disordered" evidence="1">
    <location>
        <begin position="24"/>
        <end position="47"/>
    </location>
</feature>
<keyword evidence="3" id="KW-1185">Reference proteome</keyword>
<evidence type="ECO:0000313" key="3">
    <source>
        <dbReference type="Proteomes" id="UP000015102"/>
    </source>
</evidence>
<reference evidence="2" key="2">
    <citation type="submission" date="2015-06" db="UniProtKB">
        <authorList>
            <consortium name="EnsemblMetazoa"/>
        </authorList>
    </citation>
    <scope>IDENTIFICATION</scope>
</reference>
<proteinExistence type="predicted"/>
<name>T1GDF0_MEGSC</name>
<protein>
    <submittedName>
        <fullName evidence="2">Uncharacterized protein</fullName>
    </submittedName>
</protein>
<reference evidence="3" key="1">
    <citation type="submission" date="2013-02" db="EMBL/GenBank/DDBJ databases">
        <authorList>
            <person name="Hughes D."/>
        </authorList>
    </citation>
    <scope>NUCLEOTIDE SEQUENCE</scope>
    <source>
        <strain>Durham</strain>
        <strain evidence="3">NC isolate 2 -- Noor lab</strain>
    </source>
</reference>
<organism evidence="2 3">
    <name type="scientific">Megaselia scalaris</name>
    <name type="common">Humpbacked fly</name>
    <name type="synonym">Phora scalaris</name>
    <dbReference type="NCBI Taxonomy" id="36166"/>
    <lineage>
        <taxon>Eukaryota</taxon>
        <taxon>Metazoa</taxon>
        <taxon>Ecdysozoa</taxon>
        <taxon>Arthropoda</taxon>
        <taxon>Hexapoda</taxon>
        <taxon>Insecta</taxon>
        <taxon>Pterygota</taxon>
        <taxon>Neoptera</taxon>
        <taxon>Endopterygota</taxon>
        <taxon>Diptera</taxon>
        <taxon>Brachycera</taxon>
        <taxon>Muscomorpha</taxon>
        <taxon>Platypezoidea</taxon>
        <taxon>Phoridae</taxon>
        <taxon>Megaseliini</taxon>
        <taxon>Megaselia</taxon>
    </lineage>
</organism>
<dbReference type="EnsemblMetazoa" id="MESCA001335-RA">
    <property type="protein sequence ID" value="MESCA001335-PA"/>
    <property type="gene ID" value="MESCA001335"/>
</dbReference>
<dbReference type="Proteomes" id="UP000015102">
    <property type="component" value="Unassembled WGS sequence"/>
</dbReference>
<evidence type="ECO:0000313" key="2">
    <source>
        <dbReference type="EnsemblMetazoa" id="MESCA001335-PA"/>
    </source>
</evidence>